<dbReference type="Pfam" id="PF13825">
    <property type="entry name" value="Paramyxo_P_V_N"/>
    <property type="match status" value="1"/>
</dbReference>
<keyword evidence="3" id="KW-0597">Phosphoprotein</keyword>
<accession>A0A8T9KMC2</accession>
<dbReference type="Proteomes" id="UP001265018">
    <property type="component" value="Segment"/>
</dbReference>
<dbReference type="Pfam" id="PF03210">
    <property type="entry name" value="Paramyx_P_V_C"/>
    <property type="match status" value="1"/>
</dbReference>
<dbReference type="InterPro" id="IPR004897">
    <property type="entry name" value="P/V_Pprotein_paramyxoviral"/>
</dbReference>
<organism evidence="8 9">
    <name type="scientific">Wenzhou Myotis laniger paramyxovirus 2</name>
    <dbReference type="NCBI Taxonomy" id="2928980"/>
    <lineage>
        <taxon>Viruses</taxon>
        <taxon>Riboviria</taxon>
        <taxon>Orthornavirae</taxon>
        <taxon>Negarnaviricota</taxon>
        <taxon>Haploviricotina</taxon>
        <taxon>Monjiviricetes</taxon>
        <taxon>Mononegavirales</taxon>
        <taxon>Paramyxoviridae</taxon>
        <taxon>Orthoparamyxovirinae</taxon>
        <taxon>Parajeilongvirus</taxon>
        <taxon>Parajeilongvirus zhejiangense</taxon>
    </lineage>
</organism>
<sequence>MSQNTFKALIESVDNGLQIAQFVQENREAIQKEYGNTAINLSTVKIKEPPETPPPEDQPPVENGSDIRGPVVQGVKEDGGSRHHSGSGRNIGDSSVSDSNLQRPSGDGDYQNRDVEDNHDENKGDRNELEWDLNTDVRGGNIDSQGNDESQGSSPIHIESLLSFEGLDDDDGSDLEQPRPKRAMNIRDADSIDESILDDVFNEGDSVHEKRLKSAAKLQELSTTTNFGLDPIKKGTEEKSQSTSLEERPSLENGVTQSVPRLDLNLSKKNAAAGNVQRGASTASLMTSDSLISPNDELMSKIDTILANQQMIMEKLNTVYEIKEELVGVKKTLNNFGLALSTVESYINSLLIIIPKQGVPDGKQGKEINPDLKLVVGRDQRRGLDDAGVTTKQKVSTKFGEDIFDIDSFNTEMFLEKIDPGKNHAAKFVPEQTPTSIRIIKEIIKQRVKDDTIHRSLYEFIDQSAAKVSAEVIHKEILAMLDSVGL</sequence>
<evidence type="ECO:0000256" key="1">
    <source>
        <dbReference type="ARBA" id="ARBA00020572"/>
    </source>
</evidence>
<evidence type="ECO:0000256" key="4">
    <source>
        <dbReference type="ARBA" id="ARBA00022953"/>
    </source>
</evidence>
<feature type="region of interest" description="Disordered" evidence="6">
    <location>
        <begin position="226"/>
        <end position="259"/>
    </location>
</feature>
<evidence type="ECO:0000256" key="6">
    <source>
        <dbReference type="SAM" id="MobiDB-lite"/>
    </source>
</evidence>
<keyword evidence="4" id="KW-0693">Viral RNA replication</keyword>
<evidence type="ECO:0000256" key="5">
    <source>
        <dbReference type="ARBA" id="ARBA00060014"/>
    </source>
</evidence>
<name>A0A8T9KMC2_9MONO</name>
<protein>
    <recommendedName>
        <fullName evidence="1">Phosphoprotein</fullName>
    </recommendedName>
</protein>
<proteinExistence type="predicted"/>
<evidence type="ECO:0000313" key="8">
    <source>
        <dbReference type="EMBL" id="UOL48950.1"/>
    </source>
</evidence>
<comment type="function">
    <text evidence="5">Essential cofactor of the RNA polymerase L that plays a central role in the transcription and replication by forming the polymerase complex with RNA polymerase L and recruiting L to the genomic N-RNA template for RNA synthesis. Also plays a central role in the encapsidation of nascent RNA chains by forming the encapsidation complex with the nucleocapsid protein N (N-P complex). Acts as a chaperone for newly synthesized free N protein, so-called N0, allowing encapsidation of nascent RNA chains during replication. The nucleoprotein protein N prevents excessive phosphorylation of P, which leads to down-regulation of viral transcription/ replication. Participates, together with N, in the formation of viral factories (viroplasms), which are large inclusions in the host cytoplasm where replication takes place.</text>
</comment>
<dbReference type="InterPro" id="IPR028243">
    <property type="entry name" value="Paramyxo_P/V_N"/>
</dbReference>
<feature type="compositionally biased region" description="Basic and acidic residues" evidence="6">
    <location>
        <begin position="110"/>
        <end position="129"/>
    </location>
</feature>
<keyword evidence="9" id="KW-1185">Reference proteome</keyword>
<keyword evidence="2" id="KW-0691">RNA editing</keyword>
<evidence type="ECO:0000313" key="9">
    <source>
        <dbReference type="Proteomes" id="UP001265018"/>
    </source>
</evidence>
<feature type="domain" description="Paramyxovirus structural protein P/V N-terminal" evidence="7">
    <location>
        <begin position="228"/>
        <end position="286"/>
    </location>
</feature>
<dbReference type="Gene3D" id="1.20.5.110">
    <property type="match status" value="1"/>
</dbReference>
<evidence type="ECO:0000259" key="7">
    <source>
        <dbReference type="Pfam" id="PF13825"/>
    </source>
</evidence>
<dbReference type="Gene3D" id="6.10.250.2490">
    <property type="match status" value="1"/>
</dbReference>
<reference evidence="8" key="1">
    <citation type="submission" date="2021-12" db="EMBL/GenBank/DDBJ databases">
        <authorList>
            <person name="Tan Z.-Z."/>
            <person name="Pan Y.-F."/>
            <person name="Zhang Y.-Z."/>
        </authorList>
    </citation>
    <scope>NUCLEOTIDE SEQUENCE</scope>
    <source>
        <strain evidence="8">YJB_DaWei</strain>
    </source>
</reference>
<feature type="region of interest" description="Disordered" evidence="6">
    <location>
        <begin position="41"/>
        <end position="154"/>
    </location>
</feature>
<evidence type="ECO:0000256" key="2">
    <source>
        <dbReference type="ARBA" id="ARBA00022495"/>
    </source>
</evidence>
<feature type="compositionally biased region" description="Polar residues" evidence="6">
    <location>
        <begin position="142"/>
        <end position="154"/>
    </location>
</feature>
<dbReference type="EMBL" id="OM030336">
    <property type="protein sequence ID" value="UOL48950.1"/>
    <property type="molecule type" value="Viral_cRNA"/>
</dbReference>
<feature type="compositionally biased region" description="Polar residues" evidence="6">
    <location>
        <begin position="92"/>
        <end position="103"/>
    </location>
</feature>
<evidence type="ECO:0000256" key="3">
    <source>
        <dbReference type="ARBA" id="ARBA00022553"/>
    </source>
</evidence>
<feature type="compositionally biased region" description="Basic and acidic residues" evidence="6">
    <location>
        <begin position="231"/>
        <end position="250"/>
    </location>
</feature>